<reference evidence="9" key="3">
    <citation type="journal article" date="2019" name="Int. J. Syst. Evol. Microbiol.">
        <title>The Global Catalogue of Microorganisms (GCM) 10K type strain sequencing project: providing services to taxonomists for standard genome sequencing and annotation.</title>
        <authorList>
            <consortium name="The Broad Institute Genomics Platform"/>
            <consortium name="The Broad Institute Genome Sequencing Center for Infectious Disease"/>
            <person name="Wu L."/>
            <person name="Ma J."/>
        </authorList>
    </citation>
    <scope>NUCLEOTIDE SEQUENCE [LARGE SCALE GENOMIC DNA]</scope>
    <source>
        <strain evidence="9">KCTC 62575</strain>
    </source>
</reference>
<keyword evidence="4" id="KW-1133">Transmembrane helix</keyword>
<dbReference type="PANTHER" id="PTHR45138">
    <property type="entry name" value="REGULATORY COMPONENTS OF SENSORY TRANSDUCTION SYSTEM"/>
    <property type="match status" value="1"/>
</dbReference>
<reference evidence="7 8" key="2">
    <citation type="submission" date="2018-08" db="EMBL/GenBank/DDBJ databases">
        <title>The draft genome of Acinetobacter sichuanensis strain WCHAc060041.</title>
        <authorList>
            <person name="Qin J."/>
            <person name="Feng Y."/>
            <person name="Zong Z."/>
        </authorList>
    </citation>
    <scope>NUCLEOTIDE SEQUENCE [LARGE SCALE GENOMIC DNA]</scope>
    <source>
        <strain evidence="7 8">WCHAc060041</strain>
    </source>
</reference>
<evidence type="ECO:0000256" key="3">
    <source>
        <dbReference type="ARBA" id="ARBA00034247"/>
    </source>
</evidence>
<feature type="transmembrane region" description="Helical" evidence="4">
    <location>
        <begin position="21"/>
        <end position="45"/>
    </location>
</feature>
<feature type="transmembrane region" description="Helical" evidence="4">
    <location>
        <begin position="141"/>
        <end position="161"/>
    </location>
</feature>
<evidence type="ECO:0000313" key="8">
    <source>
        <dbReference type="Proteomes" id="UP000240957"/>
    </source>
</evidence>
<dbReference type="GO" id="GO:0052621">
    <property type="term" value="F:diguanylate cyclase activity"/>
    <property type="evidence" value="ECO:0007669"/>
    <property type="project" value="UniProtKB-EC"/>
</dbReference>
<reference evidence="6" key="4">
    <citation type="submission" date="2024-09" db="EMBL/GenBank/DDBJ databases">
        <authorList>
            <person name="Sun Q."/>
            <person name="Mori K."/>
        </authorList>
    </citation>
    <scope>NUCLEOTIDE SEQUENCE</scope>
    <source>
        <strain evidence="6">KCTC 62575</strain>
    </source>
</reference>
<dbReference type="CDD" id="cd01949">
    <property type="entry name" value="GGDEF"/>
    <property type="match status" value="1"/>
</dbReference>
<dbReference type="Pfam" id="PF00990">
    <property type="entry name" value="GGDEF"/>
    <property type="match status" value="1"/>
</dbReference>
<dbReference type="PANTHER" id="PTHR45138:SF9">
    <property type="entry name" value="DIGUANYLATE CYCLASE DGCM-RELATED"/>
    <property type="match status" value="1"/>
</dbReference>
<dbReference type="NCBIfam" id="TIGR00254">
    <property type="entry name" value="GGDEF"/>
    <property type="match status" value="1"/>
</dbReference>
<dbReference type="OrthoDB" id="9812260at2"/>
<gene>
    <name evidence="6" type="ORF">ACFODO_05845</name>
    <name evidence="7" type="ORF">C9E89_006580</name>
</gene>
<dbReference type="EMBL" id="JBHRSF010000008">
    <property type="protein sequence ID" value="MFC2994805.1"/>
    <property type="molecule type" value="Genomic_DNA"/>
</dbReference>
<dbReference type="AlphaFoldDB" id="A0A371YS78"/>
<evidence type="ECO:0000256" key="2">
    <source>
        <dbReference type="ARBA" id="ARBA00012528"/>
    </source>
</evidence>
<feature type="domain" description="GGDEF" evidence="5">
    <location>
        <begin position="248"/>
        <end position="381"/>
    </location>
</feature>
<proteinExistence type="predicted"/>
<dbReference type="GO" id="GO:0043709">
    <property type="term" value="P:cell adhesion involved in single-species biofilm formation"/>
    <property type="evidence" value="ECO:0007669"/>
    <property type="project" value="TreeGrafter"/>
</dbReference>
<comment type="cofactor">
    <cofactor evidence="1">
        <name>Mg(2+)</name>
        <dbReference type="ChEBI" id="CHEBI:18420"/>
    </cofactor>
</comment>
<feature type="transmembrane region" description="Helical" evidence="4">
    <location>
        <begin position="118"/>
        <end position="136"/>
    </location>
</feature>
<dbReference type="RefSeq" id="WP_107007461.1">
    <property type="nucleotide sequence ID" value="NZ_JBHRSF010000008.1"/>
</dbReference>
<sequence>MKVWGKFSALINGNIILNWHPLTQCCLVMVLGALVYILWIAWYIFVFSIPTMKYWMNESLYHSHLIISVIILIIFLLLAFLSCKFKRHKKLQKGFPYFAILYFGATLIYGGFNVGILSPATLGGYISLIFVGIVLFERKIIYSTVIPVTIFMLVCMVLSGLEKIPYAPLFSRELNQTILSENSFWIYSMLFLYAPIFIFSIILFEVLLTQWRNREAQIQHMSLFDPLTNIYNRRSLAERLNFMQVENQDYALILLDLDHFKHINDHYGHNIGDIALIKVAQLFNLHLSDGDMAGRYGGEEFLLILQNKTQQQAVLIAEQFRQYIEQEPIPLDSHYEIYITASFGVAVSEENVNKEMVLKHADQALYLAKNKGRNQVRSYTEVQEI</sequence>
<dbReference type="InterPro" id="IPR000160">
    <property type="entry name" value="GGDEF_dom"/>
</dbReference>
<keyword evidence="9" id="KW-1185">Reference proteome</keyword>
<feature type="transmembrane region" description="Helical" evidence="4">
    <location>
        <begin position="95"/>
        <end position="112"/>
    </location>
</feature>
<dbReference type="Proteomes" id="UP001595455">
    <property type="component" value="Unassembled WGS sequence"/>
</dbReference>
<dbReference type="EC" id="2.7.7.65" evidence="2"/>
<keyword evidence="4" id="KW-0812">Transmembrane</keyword>
<evidence type="ECO:0000256" key="1">
    <source>
        <dbReference type="ARBA" id="ARBA00001946"/>
    </source>
</evidence>
<comment type="caution">
    <text evidence="7">The sequence shown here is derived from an EMBL/GenBank/DDBJ whole genome shotgun (WGS) entry which is preliminary data.</text>
</comment>
<dbReference type="GO" id="GO:1902201">
    <property type="term" value="P:negative regulation of bacterial-type flagellum-dependent cell motility"/>
    <property type="evidence" value="ECO:0007669"/>
    <property type="project" value="TreeGrafter"/>
</dbReference>
<dbReference type="Proteomes" id="UP000240957">
    <property type="component" value="Unassembled WGS sequence"/>
</dbReference>
<dbReference type="SUPFAM" id="SSF55073">
    <property type="entry name" value="Nucleotide cyclase"/>
    <property type="match status" value="1"/>
</dbReference>
<feature type="transmembrane region" description="Helical" evidence="4">
    <location>
        <begin position="184"/>
        <end position="208"/>
    </location>
</feature>
<feature type="transmembrane region" description="Helical" evidence="4">
    <location>
        <begin position="65"/>
        <end position="83"/>
    </location>
</feature>
<evidence type="ECO:0000256" key="4">
    <source>
        <dbReference type="SAM" id="Phobius"/>
    </source>
</evidence>
<dbReference type="InterPro" id="IPR043128">
    <property type="entry name" value="Rev_trsase/Diguanyl_cyclase"/>
</dbReference>
<evidence type="ECO:0000313" key="9">
    <source>
        <dbReference type="Proteomes" id="UP001595455"/>
    </source>
</evidence>
<dbReference type="InterPro" id="IPR050469">
    <property type="entry name" value="Diguanylate_Cyclase"/>
</dbReference>
<accession>A0A371YS78</accession>
<organism evidence="7 8">
    <name type="scientific">Acinetobacter sichuanensis</name>
    <dbReference type="NCBI Taxonomy" id="2136183"/>
    <lineage>
        <taxon>Bacteria</taxon>
        <taxon>Pseudomonadati</taxon>
        <taxon>Pseudomonadota</taxon>
        <taxon>Gammaproteobacteria</taxon>
        <taxon>Moraxellales</taxon>
        <taxon>Moraxellaceae</taxon>
        <taxon>Acinetobacter</taxon>
    </lineage>
</organism>
<protein>
    <recommendedName>
        <fullName evidence="2">diguanylate cyclase</fullName>
        <ecNumber evidence="2">2.7.7.65</ecNumber>
    </recommendedName>
</protein>
<dbReference type="InterPro" id="IPR029787">
    <property type="entry name" value="Nucleotide_cyclase"/>
</dbReference>
<evidence type="ECO:0000313" key="6">
    <source>
        <dbReference type="EMBL" id="MFC2994805.1"/>
    </source>
</evidence>
<dbReference type="EMBL" id="PYIX02000007">
    <property type="protein sequence ID" value="RFC84333.1"/>
    <property type="molecule type" value="Genomic_DNA"/>
</dbReference>
<evidence type="ECO:0000313" key="7">
    <source>
        <dbReference type="EMBL" id="RFC84333.1"/>
    </source>
</evidence>
<dbReference type="PROSITE" id="PS50887">
    <property type="entry name" value="GGDEF"/>
    <property type="match status" value="1"/>
</dbReference>
<evidence type="ECO:0000259" key="5">
    <source>
        <dbReference type="PROSITE" id="PS50887"/>
    </source>
</evidence>
<keyword evidence="4" id="KW-0472">Membrane</keyword>
<dbReference type="FunFam" id="3.30.70.270:FF:000001">
    <property type="entry name" value="Diguanylate cyclase domain protein"/>
    <property type="match status" value="1"/>
</dbReference>
<dbReference type="Gene3D" id="3.30.70.270">
    <property type="match status" value="1"/>
</dbReference>
<reference evidence="6" key="1">
    <citation type="journal article" date="2014" name="Int. J. Syst. Evol. Microbiol.">
        <title>Complete genome of a new Firmicutes species belonging to the dominant human colonic microbiota ('Ruminococcus bicirculans') reveals two chromosomes and a selective capacity to utilize plant glucans.</title>
        <authorList>
            <consortium name="NISC Comparative Sequencing Program"/>
            <person name="Wegmann U."/>
            <person name="Louis P."/>
            <person name="Goesmann A."/>
            <person name="Henrissat B."/>
            <person name="Duncan S.H."/>
            <person name="Flint H.J."/>
        </authorList>
    </citation>
    <scope>NUCLEOTIDE SEQUENCE</scope>
    <source>
        <strain evidence="6">KCTC 62575</strain>
    </source>
</reference>
<name>A0A371YS78_9GAMM</name>
<comment type="catalytic activity">
    <reaction evidence="3">
        <text>2 GTP = 3',3'-c-di-GMP + 2 diphosphate</text>
        <dbReference type="Rhea" id="RHEA:24898"/>
        <dbReference type="ChEBI" id="CHEBI:33019"/>
        <dbReference type="ChEBI" id="CHEBI:37565"/>
        <dbReference type="ChEBI" id="CHEBI:58805"/>
        <dbReference type="EC" id="2.7.7.65"/>
    </reaction>
</comment>
<dbReference type="SMART" id="SM00267">
    <property type="entry name" value="GGDEF"/>
    <property type="match status" value="1"/>
</dbReference>
<dbReference type="GO" id="GO:0005886">
    <property type="term" value="C:plasma membrane"/>
    <property type="evidence" value="ECO:0007669"/>
    <property type="project" value="TreeGrafter"/>
</dbReference>